<evidence type="ECO:0008006" key="4">
    <source>
        <dbReference type="Google" id="ProtNLM"/>
    </source>
</evidence>
<accession>A0A916JKH2</accession>
<dbReference type="AlphaFoldDB" id="A0A916JKH2"/>
<name>A0A916JKH2_9FLAO</name>
<evidence type="ECO:0000256" key="1">
    <source>
        <dbReference type="SAM" id="SignalP"/>
    </source>
</evidence>
<keyword evidence="3" id="KW-1185">Reference proteome</keyword>
<gene>
    <name evidence="2" type="ORF">CRYO30217_00621</name>
</gene>
<evidence type="ECO:0000313" key="3">
    <source>
        <dbReference type="Proteomes" id="UP000683507"/>
    </source>
</evidence>
<feature type="signal peptide" evidence="1">
    <location>
        <begin position="1"/>
        <end position="22"/>
    </location>
</feature>
<dbReference type="Proteomes" id="UP000683507">
    <property type="component" value="Chromosome"/>
</dbReference>
<dbReference type="EMBL" id="OU015584">
    <property type="protein sequence ID" value="CAG5078253.1"/>
    <property type="molecule type" value="Genomic_DNA"/>
</dbReference>
<dbReference type="KEGG" id="ptan:CRYO30217_00621"/>
<keyword evidence="1" id="KW-0732">Signal</keyword>
<sequence length="196" mass="21919">MKKITYILTLLILLGLSDQTVAQYTKEDEKKSSNSLSDLTFRDRIFTGGNLGFNIFQNYLFLDLAPIVGYRLTEKLGAGIGLRYSLIRNLSTKENWSNYGGSVFARYKVIPQVFLHTEFEALQSYNYAGPNYNDRAMAYMWFVGAGYSSGNSSGLNFSLMLLYDLIDHVNSPYQNAYLFGSSGLPIIARGGVSIGF</sequence>
<protein>
    <recommendedName>
        <fullName evidence="4">Outer membrane protein beta-barrel domain-containing protein</fullName>
    </recommendedName>
</protein>
<evidence type="ECO:0000313" key="2">
    <source>
        <dbReference type="EMBL" id="CAG5078253.1"/>
    </source>
</evidence>
<proteinExistence type="predicted"/>
<dbReference type="RefSeq" id="WP_258540851.1">
    <property type="nucleotide sequence ID" value="NZ_OU015584.1"/>
</dbReference>
<feature type="chain" id="PRO_5037081306" description="Outer membrane protein beta-barrel domain-containing protein" evidence="1">
    <location>
        <begin position="23"/>
        <end position="196"/>
    </location>
</feature>
<reference evidence="2" key="1">
    <citation type="submission" date="2021-04" db="EMBL/GenBank/DDBJ databases">
        <authorList>
            <person name="Rodrigo-Torres L."/>
            <person name="Arahal R. D."/>
            <person name="Lucena T."/>
        </authorList>
    </citation>
    <scope>NUCLEOTIDE SEQUENCE</scope>
    <source>
        <strain evidence="2">AS29M-1</strain>
    </source>
</reference>
<organism evidence="2 3">
    <name type="scientific">Parvicella tangerina</name>
    <dbReference type="NCBI Taxonomy" id="2829795"/>
    <lineage>
        <taxon>Bacteria</taxon>
        <taxon>Pseudomonadati</taxon>
        <taxon>Bacteroidota</taxon>
        <taxon>Flavobacteriia</taxon>
        <taxon>Flavobacteriales</taxon>
        <taxon>Parvicellaceae</taxon>
        <taxon>Parvicella</taxon>
    </lineage>
</organism>